<gene>
    <name evidence="2" type="ORF">AQJ91_41680</name>
</gene>
<dbReference type="EMBL" id="LMXB01000113">
    <property type="protein sequence ID" value="KUO15380.1"/>
    <property type="molecule type" value="Genomic_DNA"/>
</dbReference>
<proteinExistence type="predicted"/>
<protein>
    <submittedName>
        <fullName evidence="2">Uncharacterized protein</fullName>
    </submittedName>
</protein>
<keyword evidence="3" id="KW-1185">Reference proteome</keyword>
<evidence type="ECO:0000256" key="1">
    <source>
        <dbReference type="SAM" id="MobiDB-lite"/>
    </source>
</evidence>
<name>A0A124IDK0_9ACTN</name>
<organism evidence="2 3">
    <name type="scientific">Streptomyces dysideae</name>
    <dbReference type="NCBI Taxonomy" id="909626"/>
    <lineage>
        <taxon>Bacteria</taxon>
        <taxon>Bacillati</taxon>
        <taxon>Actinomycetota</taxon>
        <taxon>Actinomycetes</taxon>
        <taxon>Kitasatosporales</taxon>
        <taxon>Streptomycetaceae</taxon>
        <taxon>Streptomyces</taxon>
    </lineage>
</organism>
<evidence type="ECO:0000313" key="3">
    <source>
        <dbReference type="Proteomes" id="UP000053260"/>
    </source>
</evidence>
<sequence length="124" mass="13405">MRAEQGHRRLLATTVGRVEVARIAYRAPGAANPHVADAALVLPDRLHSFPLRRAVVHEVARGPLRQAREGLARTTGQQLGTRQLREITNGAARDVRDFYAQRAQEPGPAPAGGTCWSSVSTPPV</sequence>
<feature type="compositionally biased region" description="Polar residues" evidence="1">
    <location>
        <begin position="115"/>
        <end position="124"/>
    </location>
</feature>
<accession>A0A124IDK0</accession>
<evidence type="ECO:0000313" key="2">
    <source>
        <dbReference type="EMBL" id="KUO15380.1"/>
    </source>
</evidence>
<dbReference type="Proteomes" id="UP000053260">
    <property type="component" value="Unassembled WGS sequence"/>
</dbReference>
<comment type="caution">
    <text evidence="2">The sequence shown here is derived from an EMBL/GenBank/DDBJ whole genome shotgun (WGS) entry which is preliminary data.</text>
</comment>
<dbReference type="STRING" id="909626.AQJ91_41680"/>
<reference evidence="2 3" key="1">
    <citation type="submission" date="2015-10" db="EMBL/GenBank/DDBJ databases">
        <title>Draft genome sequence of Streptomyces sp. RV15, isolated from a marine sponge.</title>
        <authorList>
            <person name="Ruckert C."/>
            <person name="Abdelmohsen U.R."/>
            <person name="Winkler A."/>
            <person name="Hentschel U."/>
            <person name="Kalinowski J."/>
            <person name="Kampfer P."/>
            <person name="Glaeser S."/>
        </authorList>
    </citation>
    <scope>NUCLEOTIDE SEQUENCE [LARGE SCALE GENOMIC DNA]</scope>
    <source>
        <strain evidence="2 3">RV15</strain>
    </source>
</reference>
<feature type="region of interest" description="Disordered" evidence="1">
    <location>
        <begin position="102"/>
        <end position="124"/>
    </location>
</feature>
<dbReference type="AlphaFoldDB" id="A0A124IDK0"/>
<dbReference type="RefSeq" id="WP_067033248.1">
    <property type="nucleotide sequence ID" value="NZ_KQ949118.1"/>
</dbReference>